<organism evidence="1 2">
    <name type="scientific">Holotrichia oblita</name>
    <name type="common">Chafer beetle</name>
    <dbReference type="NCBI Taxonomy" id="644536"/>
    <lineage>
        <taxon>Eukaryota</taxon>
        <taxon>Metazoa</taxon>
        <taxon>Ecdysozoa</taxon>
        <taxon>Arthropoda</taxon>
        <taxon>Hexapoda</taxon>
        <taxon>Insecta</taxon>
        <taxon>Pterygota</taxon>
        <taxon>Neoptera</taxon>
        <taxon>Endopterygota</taxon>
        <taxon>Coleoptera</taxon>
        <taxon>Polyphaga</taxon>
        <taxon>Scarabaeiformia</taxon>
        <taxon>Scarabaeidae</taxon>
        <taxon>Melolonthinae</taxon>
        <taxon>Holotrichia</taxon>
    </lineage>
</organism>
<gene>
    <name evidence="1" type="ORF">MML48_7g00006977</name>
</gene>
<sequence>MFHGSALGIIYFLSVICSLQAQLLEGLYCGKDNCYDILEVTRDASKSEIAKNYRRLAKLYHPDLHRTKEEKLKAEEQFKIIATAYEILKDEESRADYDYMLDNPDAYYAHYYRYYRRRVAPKIDVRIVLFVTITIISGIQYYSSWQRYETAIKYFMTVPKYRNRALDIAKQEGLLHVDKRHRKSKSEQKEELDRIIQKVIEDKMDIKGAYAKPTLFDILWVQLILLPYTIAKYFYWYFSWIWNHTILKKPLSEEEKLYVIRKNMKLGHHQFESLDEEKKQEYLDHKLWVKENFEEWKLEEEERLKKQLAENTKYKQYRRYMKTHGVGRMTFDDS</sequence>
<proteinExistence type="predicted"/>
<reference evidence="1" key="1">
    <citation type="submission" date="2022-04" db="EMBL/GenBank/DDBJ databases">
        <title>Chromosome-scale genome assembly of Holotrichia oblita Faldermann.</title>
        <authorList>
            <person name="Rongchong L."/>
        </authorList>
    </citation>
    <scope>NUCLEOTIDE SEQUENCE</scope>
    <source>
        <strain evidence="1">81SQS9</strain>
    </source>
</reference>
<dbReference type="EMBL" id="CM043021">
    <property type="protein sequence ID" value="KAI4458778.1"/>
    <property type="molecule type" value="Genomic_DNA"/>
</dbReference>
<name>A0ACB9SW57_HOLOL</name>
<evidence type="ECO:0000313" key="2">
    <source>
        <dbReference type="Proteomes" id="UP001056778"/>
    </source>
</evidence>
<evidence type="ECO:0000313" key="1">
    <source>
        <dbReference type="EMBL" id="KAI4458778.1"/>
    </source>
</evidence>
<comment type="caution">
    <text evidence="1">The sequence shown here is derived from an EMBL/GenBank/DDBJ whole genome shotgun (WGS) entry which is preliminary data.</text>
</comment>
<protein>
    <submittedName>
        <fullName evidence="1">Dnaj subfamily c member 25</fullName>
    </submittedName>
</protein>
<keyword evidence="2" id="KW-1185">Reference proteome</keyword>
<accession>A0ACB9SW57</accession>
<dbReference type="Proteomes" id="UP001056778">
    <property type="component" value="Chromosome 7"/>
</dbReference>